<comment type="caution">
    <text evidence="5">The sequence shown here is derived from an EMBL/GenBank/DDBJ whole genome shotgun (WGS) entry which is preliminary data.</text>
</comment>
<comment type="subcellular location">
    <subcellularLocation>
        <location evidence="2">Gas vesicle</location>
    </subcellularLocation>
</comment>
<feature type="region of interest" description="Disordered" evidence="4">
    <location>
        <begin position="153"/>
        <end position="183"/>
    </location>
</feature>
<dbReference type="PANTHER" id="PTHR36852">
    <property type="entry name" value="PROTEIN GVPL 2"/>
    <property type="match status" value="1"/>
</dbReference>
<dbReference type="Pfam" id="PF06386">
    <property type="entry name" value="GvpL_GvpF"/>
    <property type="match status" value="1"/>
</dbReference>
<evidence type="ECO:0000256" key="3">
    <source>
        <dbReference type="ARBA" id="ARBA00035643"/>
    </source>
</evidence>
<organism evidence="5 6">
    <name type="scientific">Streptomyces smyrnaeus</name>
    <dbReference type="NCBI Taxonomy" id="1387713"/>
    <lineage>
        <taxon>Bacteria</taxon>
        <taxon>Bacillati</taxon>
        <taxon>Actinomycetota</taxon>
        <taxon>Actinomycetes</taxon>
        <taxon>Kitasatosporales</taxon>
        <taxon>Streptomycetaceae</taxon>
        <taxon>Streptomyces</taxon>
    </lineage>
</organism>
<evidence type="ECO:0000256" key="1">
    <source>
        <dbReference type="ARBA" id="ARBA00022987"/>
    </source>
</evidence>
<protein>
    <submittedName>
        <fullName evidence="5">GvpL/GvpF family gas vesicle protein</fullName>
    </submittedName>
</protein>
<dbReference type="RefSeq" id="WP_209210798.1">
    <property type="nucleotide sequence ID" value="NZ_JAFFZM010000006.1"/>
</dbReference>
<comment type="similarity">
    <text evidence="3">Belongs to the gas vesicle GvpF/GvpL family.</text>
</comment>
<keyword evidence="1" id="KW-0304">Gas vesicle</keyword>
<dbReference type="EMBL" id="JAFFZM010000006">
    <property type="protein sequence ID" value="MBO8199040.1"/>
    <property type="molecule type" value="Genomic_DNA"/>
</dbReference>
<gene>
    <name evidence="5" type="ORF">JW613_12075</name>
</gene>
<accession>A0ABS3XUG4</accession>
<dbReference type="GeneID" id="96259351"/>
<dbReference type="InterPro" id="IPR009430">
    <property type="entry name" value="GvpL/GvpF"/>
</dbReference>
<feature type="compositionally biased region" description="Gly residues" evidence="4">
    <location>
        <begin position="168"/>
        <end position="179"/>
    </location>
</feature>
<evidence type="ECO:0000313" key="6">
    <source>
        <dbReference type="Proteomes" id="UP000721954"/>
    </source>
</evidence>
<keyword evidence="6" id="KW-1185">Reference proteome</keyword>
<dbReference type="Proteomes" id="UP000721954">
    <property type="component" value="Unassembled WGS sequence"/>
</dbReference>
<name>A0ABS3XUG4_9ACTN</name>
<evidence type="ECO:0000313" key="5">
    <source>
        <dbReference type="EMBL" id="MBO8199040.1"/>
    </source>
</evidence>
<evidence type="ECO:0000256" key="4">
    <source>
        <dbReference type="SAM" id="MobiDB-lite"/>
    </source>
</evidence>
<feature type="compositionally biased region" description="Basic and acidic residues" evidence="4">
    <location>
        <begin position="153"/>
        <end position="162"/>
    </location>
</feature>
<proteinExistence type="inferred from homology"/>
<evidence type="ECO:0000256" key="2">
    <source>
        <dbReference type="ARBA" id="ARBA00035108"/>
    </source>
</evidence>
<reference evidence="5 6" key="1">
    <citation type="submission" date="2021-02" db="EMBL/GenBank/DDBJ databases">
        <title>Streptomyces spirodelae sp. nov., isolated from duckweed.</title>
        <authorList>
            <person name="Saimee Y."/>
            <person name="Duangmal K."/>
        </authorList>
    </citation>
    <scope>NUCLEOTIDE SEQUENCE [LARGE SCALE GENOMIC DNA]</scope>
    <source>
        <strain evidence="5 6">DSM 42105</strain>
    </source>
</reference>
<dbReference type="PANTHER" id="PTHR36852:SF1">
    <property type="entry name" value="PROTEIN GVPL 2"/>
    <property type="match status" value="1"/>
</dbReference>
<sequence length="301" mass="31958">MTRTVEQPGPRQPLRTETSAAVATYVFAVCRGGDPAAVAGLPGQAPGTPVRLLRFGSLEAVVQDVPAAEFDAENLRERLADRAELERCARAHHSVIAAMAGSAPTLPLPLATLYLGDERARVALRADERRFLAVLKRITGRVEWGVKVYARPEAKQEPDRSAEAAGAPGSGAPGSGAAGSGARSGRAYLERVRGARQDRERRQQAGLAAAEAVDRALRGIAVASRRLRTHETTLTGERGVQLLNAAYLVAEGDEHDVAAAVREVRRSPACRSVEVEVTGPWVPYSFVDGSFVDGGEPDARG</sequence>